<dbReference type="EMBL" id="JAOPJF010000096">
    <property type="protein sequence ID" value="KAK1139855.1"/>
    <property type="molecule type" value="Genomic_DNA"/>
</dbReference>
<keyword evidence="2" id="KW-1185">Reference proteome</keyword>
<evidence type="ECO:0000313" key="2">
    <source>
        <dbReference type="Proteomes" id="UP001177260"/>
    </source>
</evidence>
<reference evidence="1 2" key="1">
    <citation type="journal article" date="2023" name="ACS Omega">
        <title>Identification of the Neoaspergillic Acid Biosynthesis Gene Cluster by Establishing an In Vitro CRISPR-Ribonucleoprotein Genetic System in Aspergillus melleus.</title>
        <authorList>
            <person name="Yuan B."/>
            <person name="Grau M.F."/>
            <person name="Murata R.M."/>
            <person name="Torok T."/>
            <person name="Venkateswaran K."/>
            <person name="Stajich J.E."/>
            <person name="Wang C.C.C."/>
        </authorList>
    </citation>
    <scope>NUCLEOTIDE SEQUENCE [LARGE SCALE GENOMIC DNA]</scope>
    <source>
        <strain evidence="1 2">IMV 1140</strain>
    </source>
</reference>
<protein>
    <submittedName>
        <fullName evidence="1">Uncharacterized protein</fullName>
    </submittedName>
</protein>
<organism evidence="1 2">
    <name type="scientific">Aspergillus melleus</name>
    <dbReference type="NCBI Taxonomy" id="138277"/>
    <lineage>
        <taxon>Eukaryota</taxon>
        <taxon>Fungi</taxon>
        <taxon>Dikarya</taxon>
        <taxon>Ascomycota</taxon>
        <taxon>Pezizomycotina</taxon>
        <taxon>Eurotiomycetes</taxon>
        <taxon>Eurotiomycetidae</taxon>
        <taxon>Eurotiales</taxon>
        <taxon>Aspergillaceae</taxon>
        <taxon>Aspergillus</taxon>
        <taxon>Aspergillus subgen. Circumdati</taxon>
    </lineage>
</organism>
<gene>
    <name evidence="1" type="ORF">N8T08_011100</name>
</gene>
<sequence length="506" mass="55410">MPEVMEIEQNVKQEKDTEITVNPTTHTVDFTEDDVANPLNWRPPYKWSIVVLVASFSAVVQLSTIIAAPVSPSILIGFHSNNALYRTLIVSIWELGEIVAPLIWGPLSELYGRRWVLNIANAHFIAFHAGTALSTNIQMLIAFRFLSGAATASLPIGPGIVRDLFEEERRGRAMSIMSLTTTLGVVAGPIVGSYLGEREGWRWAFWLPTIVAGVLALLLLAVYRETYQVTILKRKAKQRRRETGNLDLRSKYETETGETDASAASKLFDAFIRPLRLLVRSPILILITVYISVVYGYVYLMMTTIAPVFQEIYGFSTGASGLCFLGLCLGLALGAFICSFLLDRYIRLAKARASAGAPARQTSPGDPSPITPEHRLPPVLFSCIFMSSGFFLFGWTVHSHVHFIVPIIGTAVIGLGLVATTISLQTYIVDVFGIYAVSATSAMLVPRNASAAFLPLAGPPLFHKLGYHWGGTLLGLVVLAFAVMPMGFMRWGGRLRGRYGTGYSEG</sequence>
<proteinExistence type="predicted"/>
<comment type="caution">
    <text evidence="1">The sequence shown here is derived from an EMBL/GenBank/DDBJ whole genome shotgun (WGS) entry which is preliminary data.</text>
</comment>
<dbReference type="Proteomes" id="UP001177260">
    <property type="component" value="Unassembled WGS sequence"/>
</dbReference>
<name>A0ACC3AQ82_9EURO</name>
<evidence type="ECO:0000313" key="1">
    <source>
        <dbReference type="EMBL" id="KAK1139855.1"/>
    </source>
</evidence>
<accession>A0ACC3AQ82</accession>